<accession>A0A8H3J3M4</accession>
<dbReference type="InterPro" id="IPR052228">
    <property type="entry name" value="Sec_Metab_Biosynth_Oxidored"/>
</dbReference>
<name>A0A8H3J3M4_9LECA</name>
<evidence type="ECO:0000313" key="2">
    <source>
        <dbReference type="EMBL" id="CAF9940121.1"/>
    </source>
</evidence>
<reference evidence="2" key="1">
    <citation type="submission" date="2021-03" db="EMBL/GenBank/DDBJ databases">
        <authorList>
            <person name="Tagirdzhanova G."/>
        </authorList>
    </citation>
    <scope>NUCLEOTIDE SEQUENCE</scope>
</reference>
<comment type="caution">
    <text evidence="2">The sequence shown here is derived from an EMBL/GenBank/DDBJ whole genome shotgun (WGS) entry which is preliminary data.</text>
</comment>
<gene>
    <name evidence="2" type="ORF">IMSHALPRED_001760</name>
</gene>
<dbReference type="Gene3D" id="3.40.50.720">
    <property type="entry name" value="NAD(P)-binding Rossmann-like Domain"/>
    <property type="match status" value="1"/>
</dbReference>
<protein>
    <submittedName>
        <fullName evidence="2">Uncharacterized protein</fullName>
    </submittedName>
</protein>
<dbReference type="PANTHER" id="PTHR47534">
    <property type="entry name" value="YALI0E05731P"/>
    <property type="match status" value="1"/>
</dbReference>
<dbReference type="SUPFAM" id="SSF51735">
    <property type="entry name" value="NAD(P)-binding Rossmann-fold domains"/>
    <property type="match status" value="1"/>
</dbReference>
<organism evidence="2 3">
    <name type="scientific">Imshaugia aleurites</name>
    <dbReference type="NCBI Taxonomy" id="172621"/>
    <lineage>
        <taxon>Eukaryota</taxon>
        <taxon>Fungi</taxon>
        <taxon>Dikarya</taxon>
        <taxon>Ascomycota</taxon>
        <taxon>Pezizomycotina</taxon>
        <taxon>Lecanoromycetes</taxon>
        <taxon>OSLEUM clade</taxon>
        <taxon>Lecanoromycetidae</taxon>
        <taxon>Lecanorales</taxon>
        <taxon>Lecanorineae</taxon>
        <taxon>Parmeliaceae</taxon>
        <taxon>Imshaugia</taxon>
    </lineage>
</organism>
<proteinExistence type="predicted"/>
<dbReference type="EMBL" id="CAJPDT010000127">
    <property type="protein sequence ID" value="CAF9940121.1"/>
    <property type="molecule type" value="Genomic_DNA"/>
</dbReference>
<dbReference type="GO" id="GO:0016491">
    <property type="term" value="F:oxidoreductase activity"/>
    <property type="evidence" value="ECO:0007669"/>
    <property type="project" value="UniProtKB-KW"/>
</dbReference>
<keyword evidence="1" id="KW-0560">Oxidoreductase</keyword>
<dbReference type="AlphaFoldDB" id="A0A8H3J3M4"/>
<sequence>MVTLSQVQSSNSLISSTLPPHLVAVFVGATSGIGEATLKEFAKRSRRPRAYFVGRSQDAGDRIVAECKALNAEGEYIFVKADVSLIRVVDEVCEEIKAKEKTINILFLSAGLPSMDRRETSEHLHLLTALVFYSRTRFITNLLPLLRRAPALRRVITVGRGGGEGKLYPSDFPAFHVPLSALRGHICTLLTLGLESVAKTAPEVSFVHDYPGSVKTPLLDRVEGIIGVLMRAFVFLVGHWICVPIEESGERHLYLATSARYPSAIVGSDGASGVPLGDGIDVARGVTGDIGSGLYSVGWDGTSASLTVQKLLAGYRDEGMVEKIRRHTESEFDRITQQDQN</sequence>
<dbReference type="InterPro" id="IPR002347">
    <property type="entry name" value="SDR_fam"/>
</dbReference>
<dbReference type="Pfam" id="PF00106">
    <property type="entry name" value="adh_short"/>
    <property type="match status" value="1"/>
</dbReference>
<evidence type="ECO:0000256" key="1">
    <source>
        <dbReference type="ARBA" id="ARBA00023002"/>
    </source>
</evidence>
<dbReference type="PANTHER" id="PTHR47534:SF3">
    <property type="entry name" value="ALCOHOL DEHYDROGENASE-LIKE C-TERMINAL DOMAIN-CONTAINING PROTEIN"/>
    <property type="match status" value="1"/>
</dbReference>
<evidence type="ECO:0000313" key="3">
    <source>
        <dbReference type="Proteomes" id="UP000664534"/>
    </source>
</evidence>
<dbReference type="InterPro" id="IPR036291">
    <property type="entry name" value="NAD(P)-bd_dom_sf"/>
</dbReference>
<dbReference type="OrthoDB" id="2898509at2759"/>
<keyword evidence="3" id="KW-1185">Reference proteome</keyword>
<dbReference type="Proteomes" id="UP000664534">
    <property type="component" value="Unassembled WGS sequence"/>
</dbReference>